<name>A0A5N5JCT2_PANHP</name>
<evidence type="ECO:0000313" key="13">
    <source>
        <dbReference type="EMBL" id="KAB5517021.1"/>
    </source>
</evidence>
<feature type="region of interest" description="Disordered" evidence="10">
    <location>
        <begin position="807"/>
        <end position="845"/>
    </location>
</feature>
<dbReference type="Proteomes" id="UP000327468">
    <property type="component" value="Chromosome 30"/>
</dbReference>
<dbReference type="PANTHER" id="PTHR15532:SF3">
    <property type="entry name" value="DERMATAN-SULFATE EPIMERASE"/>
    <property type="match status" value="1"/>
</dbReference>
<dbReference type="PANTHER" id="PTHR15532">
    <property type="match status" value="1"/>
</dbReference>
<feature type="coiled-coil region" evidence="9">
    <location>
        <begin position="771"/>
        <end position="798"/>
    </location>
</feature>
<evidence type="ECO:0000256" key="3">
    <source>
        <dbReference type="ARBA" id="ARBA00022692"/>
    </source>
</evidence>
<keyword evidence="9" id="KW-0175">Coiled coil</keyword>
<dbReference type="EMBL" id="VFJC01000031">
    <property type="protein sequence ID" value="KAB5517021.1"/>
    <property type="molecule type" value="Genomic_DNA"/>
</dbReference>
<feature type="signal peptide" evidence="12">
    <location>
        <begin position="1"/>
        <end position="23"/>
    </location>
</feature>
<keyword evidence="3 11" id="KW-0812">Transmembrane</keyword>
<evidence type="ECO:0000256" key="2">
    <source>
        <dbReference type="ARBA" id="ARBA00006556"/>
    </source>
</evidence>
<evidence type="ECO:0008006" key="15">
    <source>
        <dbReference type="Google" id="ProtNLM"/>
    </source>
</evidence>
<comment type="subcellular location">
    <subcellularLocation>
        <location evidence="1">Membrane</location>
        <topology evidence="1">Multi-pass membrane protein</topology>
    </subcellularLocation>
</comment>
<feature type="transmembrane region" description="Helical" evidence="11">
    <location>
        <begin position="877"/>
        <end position="898"/>
    </location>
</feature>
<dbReference type="Gene3D" id="1.50.10.100">
    <property type="entry name" value="Chondroitin AC/alginate lyase"/>
    <property type="match status" value="1"/>
</dbReference>
<keyword evidence="4 12" id="KW-0732">Signal</keyword>
<evidence type="ECO:0000256" key="12">
    <source>
        <dbReference type="SAM" id="SignalP"/>
    </source>
</evidence>
<dbReference type="Gene3D" id="2.70.98.70">
    <property type="match status" value="1"/>
</dbReference>
<evidence type="ECO:0000256" key="11">
    <source>
        <dbReference type="SAM" id="Phobius"/>
    </source>
</evidence>
<evidence type="ECO:0000256" key="6">
    <source>
        <dbReference type="ARBA" id="ARBA00023136"/>
    </source>
</evidence>
<evidence type="ECO:0000256" key="9">
    <source>
        <dbReference type="SAM" id="Coils"/>
    </source>
</evidence>
<dbReference type="GO" id="GO:0047757">
    <property type="term" value="F:chondroitin-glucuronate 5-epimerase activity"/>
    <property type="evidence" value="ECO:0007669"/>
    <property type="project" value="TreeGrafter"/>
</dbReference>
<dbReference type="AlphaFoldDB" id="A0A5N5JCT2"/>
<feature type="compositionally biased region" description="Basic and acidic residues" evidence="10">
    <location>
        <begin position="831"/>
        <end position="844"/>
    </location>
</feature>
<feature type="transmembrane region" description="Helical" evidence="11">
    <location>
        <begin position="910"/>
        <end position="928"/>
    </location>
</feature>
<comment type="similarity">
    <text evidence="2">Belongs to the dermatan-sulfate isomerase family.</text>
</comment>
<sequence length="935" mass="106504">MSSYTRGAPTVFFISAVCVLARSDWEPSGGEVPFIGGRYSGHPMLYFGREALPELRGAALSTHAELAQQIWRAGEDMLANPAQFLPPRDPEEFSARWNEIYGNNLSVLALFCLLYPQRTGALSLAREYMDRMAAQPSWLVKDAPWDEVPMAHSLVGFATAYDFLFEFLSEAEQERYLQVLGNASLYMYDKSLQRGWSFQFLHNHQPTNCVALLTASLILLNQGCLQEAYVFVQQVMAIMEKALVVLRSVVDGSLYEGVAYGTYSTRSLFQYIFLLQRHFNISHFTHPWLLKHFDFLYRTLLPGFQRNVAIGDSNYNWFYGPESQLVFLDRYIMRNGHANFLAEQIRRHRVQDGPGQPSRGQKWCTLHTEFIWYDAGLKATPPPDFGMPRLHYFEDWGVVTYGGGLPAGRNHSFLSFKSGKLGGRTIFDIVHQRRYSEWIRGWKNFNAGHEQPDQNSFTFAPRGFPFITEALYGPKYTLLNNAVLFAPSNDHACFSPWEGQVTETCDSKWSKYKYGAAADCEGRVEAALERHGVVFIRGEGRAAYSPMLKIKNLQRNLVLLQPDLLLLLDHVHLDAESPAHSISAFFHNTDFPFQHTMVRDGVHGAFVQHGQDEYTMLWRDDTGYSGEADTAYWSYPHGYPYNGSHYVNVTMSLRFPHTRIAYVFFGPDIDVLSFSLRGDSERIDVHLTTRDHTFTVHILTSENPSKPLFAMVLKDKLEKVVFERVAAVQERPLEEVQDYVTLVEQNLRHIKPVFQYLERNVKTRILNADGFHKIKERLKKTSEKRKKLKKKVAAAVEKMFSVTKKPGKVKRSKKATGNRLNEAGEKQQGVLRRESNGDVDGDAHRGKKARIIKGPMFEEVHTAAAVGRTEVSISVSYIRVFLVLNIGAFFLLLAVLLTQLQRAPSLHTQRCIYCVLLLDSFILLGLYSSCSHGHC</sequence>
<evidence type="ECO:0000256" key="4">
    <source>
        <dbReference type="ARBA" id="ARBA00022729"/>
    </source>
</evidence>
<dbReference type="InterPro" id="IPR008929">
    <property type="entry name" value="Chondroitin_lyas"/>
</dbReference>
<accession>A0A5N5JCT2</accession>
<proteinExistence type="inferred from homology"/>
<feature type="compositionally biased region" description="Basic residues" evidence="10">
    <location>
        <begin position="807"/>
        <end position="816"/>
    </location>
</feature>
<evidence type="ECO:0000256" key="1">
    <source>
        <dbReference type="ARBA" id="ARBA00004141"/>
    </source>
</evidence>
<feature type="chain" id="PRO_5024333020" description="Heparinase II N-terminal domain-containing protein" evidence="12">
    <location>
        <begin position="24"/>
        <end position="935"/>
    </location>
</feature>
<organism evidence="13 14">
    <name type="scientific">Pangasianodon hypophthalmus</name>
    <name type="common">Striped catfish</name>
    <name type="synonym">Helicophagus hypophthalmus</name>
    <dbReference type="NCBI Taxonomy" id="310915"/>
    <lineage>
        <taxon>Eukaryota</taxon>
        <taxon>Metazoa</taxon>
        <taxon>Chordata</taxon>
        <taxon>Craniata</taxon>
        <taxon>Vertebrata</taxon>
        <taxon>Euteleostomi</taxon>
        <taxon>Actinopterygii</taxon>
        <taxon>Neopterygii</taxon>
        <taxon>Teleostei</taxon>
        <taxon>Ostariophysi</taxon>
        <taxon>Siluriformes</taxon>
        <taxon>Pangasiidae</taxon>
        <taxon>Pangasianodon</taxon>
    </lineage>
</organism>
<evidence type="ECO:0000256" key="7">
    <source>
        <dbReference type="ARBA" id="ARBA00023180"/>
    </source>
</evidence>
<evidence type="ECO:0000256" key="8">
    <source>
        <dbReference type="ARBA" id="ARBA00023235"/>
    </source>
</evidence>
<keyword evidence="5 11" id="KW-1133">Transmembrane helix</keyword>
<evidence type="ECO:0000256" key="5">
    <source>
        <dbReference type="ARBA" id="ARBA00022989"/>
    </source>
</evidence>
<dbReference type="OrthoDB" id="5946629at2759"/>
<dbReference type="InterPro" id="IPR052447">
    <property type="entry name" value="Dermatan-Sulfate_Isomerase"/>
</dbReference>
<keyword evidence="14" id="KW-1185">Reference proteome</keyword>
<evidence type="ECO:0000313" key="14">
    <source>
        <dbReference type="Proteomes" id="UP000327468"/>
    </source>
</evidence>
<dbReference type="GO" id="GO:0016020">
    <property type="term" value="C:membrane"/>
    <property type="evidence" value="ECO:0007669"/>
    <property type="project" value="UniProtKB-SubCell"/>
</dbReference>
<evidence type="ECO:0000256" key="10">
    <source>
        <dbReference type="SAM" id="MobiDB-lite"/>
    </source>
</evidence>
<keyword evidence="6 11" id="KW-0472">Membrane</keyword>
<keyword evidence="8" id="KW-0413">Isomerase</keyword>
<reference evidence="13 14" key="1">
    <citation type="submission" date="2019-06" db="EMBL/GenBank/DDBJ databases">
        <title>A chromosome-scale genome assembly of the striped catfish, Pangasianodon hypophthalmus.</title>
        <authorList>
            <person name="Wen M."/>
            <person name="Zahm M."/>
            <person name="Roques C."/>
            <person name="Cabau C."/>
            <person name="Klopp C."/>
            <person name="Donnadieu C."/>
            <person name="Jouanno E."/>
            <person name="Avarre J.-C."/>
            <person name="Campet M."/>
            <person name="Ha T.T.T."/>
            <person name="Dugue R."/>
            <person name="Lampietro C."/>
            <person name="Louis A."/>
            <person name="Herpin A."/>
            <person name="Echchiki A."/>
            <person name="Berthelot C."/>
            <person name="Parey E."/>
            <person name="Roest-Crollius H."/>
            <person name="Braasch I."/>
            <person name="Postlethwait J."/>
            <person name="Bobe J."/>
            <person name="Montfort J."/>
            <person name="Bouchez O."/>
            <person name="Begum T."/>
            <person name="Schartl M."/>
            <person name="Guiguen Y."/>
        </authorList>
    </citation>
    <scope>NUCLEOTIDE SEQUENCE [LARGE SCALE GENOMIC DNA]</scope>
    <source>
        <strain evidence="13 14">Indonesia</strain>
        <tissue evidence="13">Blood</tissue>
    </source>
</reference>
<gene>
    <name evidence="13" type="ORF">PHYPO_G00184710</name>
</gene>
<protein>
    <recommendedName>
        <fullName evidence="15">Heparinase II N-terminal domain-containing protein</fullName>
    </recommendedName>
</protein>
<comment type="caution">
    <text evidence="13">The sequence shown here is derived from an EMBL/GenBank/DDBJ whole genome shotgun (WGS) entry which is preliminary data.</text>
</comment>
<keyword evidence="7" id="KW-0325">Glycoprotein</keyword>